<keyword evidence="4 8" id="KW-0560">Oxidoreductase</keyword>
<dbReference type="InterPro" id="IPR019794">
    <property type="entry name" value="Peroxidases_AS"/>
</dbReference>
<proteinExistence type="inferred from homology"/>
<dbReference type="InterPro" id="IPR002016">
    <property type="entry name" value="Haem_peroxidase"/>
</dbReference>
<comment type="cofactor">
    <cofactor evidence="8">
        <name>heme b</name>
        <dbReference type="ChEBI" id="CHEBI:60344"/>
    </cofactor>
    <text evidence="8">Binds 1 heme b (iron(II)-protoporphyrin IX) group per dimer.</text>
</comment>
<gene>
    <name evidence="8 11" type="primary">katG</name>
    <name evidence="11" type="ORF">GCM10010967_54940</name>
</gene>
<dbReference type="CDD" id="cd00649">
    <property type="entry name" value="catalase_peroxidase_1"/>
    <property type="match status" value="1"/>
</dbReference>
<dbReference type="PANTHER" id="PTHR30555">
    <property type="entry name" value="HYDROPEROXIDASE I, BIFUNCTIONAL CATALASE-PEROXIDASE"/>
    <property type="match status" value="1"/>
</dbReference>
<reference evidence="12" key="1">
    <citation type="journal article" date="2019" name="Int. J. Syst. Evol. Microbiol.">
        <title>The Global Catalogue of Microorganisms (GCM) 10K type strain sequencing project: providing services to taxonomists for standard genome sequencing and annotation.</title>
        <authorList>
            <consortium name="The Broad Institute Genomics Platform"/>
            <consortium name="The Broad Institute Genome Sequencing Center for Infectious Disease"/>
            <person name="Wu L."/>
            <person name="Ma J."/>
        </authorList>
    </citation>
    <scope>NUCLEOTIDE SEQUENCE [LARGE SCALE GENOMIC DNA]</scope>
    <source>
        <strain evidence="12">CGMCC 1.6375</strain>
    </source>
</reference>
<sequence>MENGSNDISKCPFHNGTLNHNVGGGGTRNRDWWPNQLKLNILRQHSALTNPLGEDFDYAEAFKSLDLEAVKADLHALMTDSQDWWPADFGHYGPLFIRMAWHSAGTYRVFDGRGGGGSGQQRFAPLNSWPDNVSLDKARRLLWPIKQKYGNKISWADLLILTGNIALESMGFKTFGFAGGRADVWEADEDVYWGSENTWLGNDRRYAHGQPGVADEGVLVSDEDAGGSTHSRNLEEPLAAAHMGLIYVNPEGPDGNPDPVAAAKDIRDTFGRMAMNDEETVALIAGGHSFGKTHGAAPSDHVGAEPEGADLENQGLGWSNSFGSGKGADTITSGMEVTWTTTPTKWSNNFFENLFAFEWELTKSPGGAHQWVAKDAGDIIPDAYDPSKKHRPTMLTTDLALRLDPAYEKISRHFLENPDAFADAFARAWFKLTHRDMGPRARYLGADVPQEVLIWQDPVPAVDHELVNDTDIAGLKANILASGLSVSELVGTAWASASTFRGSDKRGGANGARIRLAPQKDWKVNNPAQLQKVLRTLESIREEFNSTQAGKKISIADLIVLAGNAGIEKAAQDAGQSVTVPFTPGRTDASQEQTDVESVGYLEPLADGFRSYRGTKFRVSTEELLVDKAQLLTLSAPEMTVLLGGLRVLNINYDGSTNGVFTQRPGVLTNDFFVNLLDMNTSWKAISQDRETYLGSDRTTGQPKWTATRADLVFGSHAELRAIAEVYGSSGSQAKFVKDFVAAWTKITNLDRFDLV</sequence>
<evidence type="ECO:0000256" key="2">
    <source>
        <dbReference type="ARBA" id="ARBA00022617"/>
    </source>
</evidence>
<evidence type="ECO:0000256" key="4">
    <source>
        <dbReference type="ARBA" id="ARBA00023002"/>
    </source>
</evidence>
<dbReference type="PANTHER" id="PTHR30555:SF0">
    <property type="entry name" value="CATALASE-PEROXIDASE"/>
    <property type="match status" value="1"/>
</dbReference>
<organism evidence="11 12">
    <name type="scientific">Dyadobacter beijingensis</name>
    <dbReference type="NCBI Taxonomy" id="365489"/>
    <lineage>
        <taxon>Bacteria</taxon>
        <taxon>Pseudomonadati</taxon>
        <taxon>Bacteroidota</taxon>
        <taxon>Cytophagia</taxon>
        <taxon>Cytophagales</taxon>
        <taxon>Spirosomataceae</taxon>
        <taxon>Dyadobacter</taxon>
    </lineage>
</organism>
<evidence type="ECO:0000313" key="12">
    <source>
        <dbReference type="Proteomes" id="UP000632339"/>
    </source>
</evidence>
<dbReference type="SUPFAM" id="SSF48113">
    <property type="entry name" value="Heme-dependent peroxidases"/>
    <property type="match status" value="2"/>
</dbReference>
<dbReference type="PRINTS" id="PR00458">
    <property type="entry name" value="PEROXIDASE"/>
</dbReference>
<dbReference type="InterPro" id="IPR000763">
    <property type="entry name" value="Catalase_peroxidase"/>
</dbReference>
<accession>A0ABQ2IHT5</accession>
<keyword evidence="6 8" id="KW-0376">Hydrogen peroxide</keyword>
<feature type="active site" description="Proton acceptor" evidence="8">
    <location>
        <position position="102"/>
    </location>
</feature>
<dbReference type="InterPro" id="IPR010255">
    <property type="entry name" value="Haem_peroxidase_sf"/>
</dbReference>
<dbReference type="RefSeq" id="WP_019945196.1">
    <property type="nucleotide sequence ID" value="NZ_BMLI01000004.1"/>
</dbReference>
<comment type="subunit">
    <text evidence="8">Homodimer or homotetramer.</text>
</comment>
<keyword evidence="2 8" id="KW-0349">Heme</keyword>
<dbReference type="HAMAP" id="MF_01961">
    <property type="entry name" value="Catal_peroxid"/>
    <property type="match status" value="1"/>
</dbReference>
<dbReference type="Pfam" id="PF00141">
    <property type="entry name" value="peroxidase"/>
    <property type="match status" value="2"/>
</dbReference>
<dbReference type="PROSITE" id="PS00435">
    <property type="entry name" value="PEROXIDASE_1"/>
    <property type="match status" value="1"/>
</dbReference>
<evidence type="ECO:0000256" key="1">
    <source>
        <dbReference type="ARBA" id="ARBA00022559"/>
    </source>
</evidence>
<name>A0ABQ2IHT5_9BACT</name>
<dbReference type="PROSITE" id="PS50873">
    <property type="entry name" value="PEROXIDASE_4"/>
    <property type="match status" value="1"/>
</dbReference>
<dbReference type="CDD" id="cd08200">
    <property type="entry name" value="catalase_peroxidase_2"/>
    <property type="match status" value="1"/>
</dbReference>
<feature type="binding site" description="axial binding residue" evidence="8">
    <location>
        <position position="288"/>
    </location>
    <ligand>
        <name>heme b</name>
        <dbReference type="ChEBI" id="CHEBI:60344"/>
    </ligand>
    <ligandPart>
        <name>Fe</name>
        <dbReference type="ChEBI" id="CHEBI:18248"/>
    </ligandPart>
</feature>
<evidence type="ECO:0000256" key="3">
    <source>
        <dbReference type="ARBA" id="ARBA00022723"/>
    </source>
</evidence>
<feature type="domain" description="Plant heme peroxidase family profile" evidence="10">
    <location>
        <begin position="135"/>
        <end position="452"/>
    </location>
</feature>
<dbReference type="NCBIfam" id="TIGR00198">
    <property type="entry name" value="cat_per_HPI"/>
    <property type="match status" value="1"/>
</dbReference>
<evidence type="ECO:0000256" key="9">
    <source>
        <dbReference type="RuleBase" id="RU003451"/>
    </source>
</evidence>
<evidence type="ECO:0000256" key="6">
    <source>
        <dbReference type="ARBA" id="ARBA00023324"/>
    </source>
</evidence>
<keyword evidence="3 8" id="KW-0479">Metal-binding</keyword>
<protein>
    <recommendedName>
        <fullName evidence="8 9">Catalase-peroxidase</fullName>
        <shortName evidence="8">CP</shortName>
        <ecNumber evidence="8 9">1.11.1.21</ecNumber>
    </recommendedName>
    <alternativeName>
        <fullName evidence="8">Peroxidase/catalase</fullName>
    </alternativeName>
</protein>
<feature type="cross-link" description="Tryptophyl-tyrosyl-methioninium (Tyr-Met) (with Trp-101)" evidence="8">
    <location>
        <begin position="247"/>
        <end position="273"/>
    </location>
</feature>
<comment type="function">
    <text evidence="8">Bifunctional enzyme with both catalase and broad-spectrum peroxidase activity.</text>
</comment>
<evidence type="ECO:0000313" key="11">
    <source>
        <dbReference type="EMBL" id="GGN12003.1"/>
    </source>
</evidence>
<dbReference type="EC" id="1.11.1.21" evidence="8 9"/>
<dbReference type="EMBL" id="BMLI01000004">
    <property type="protein sequence ID" value="GGN12003.1"/>
    <property type="molecule type" value="Genomic_DNA"/>
</dbReference>
<dbReference type="PRINTS" id="PR00460">
    <property type="entry name" value="BPEROXIDASE"/>
</dbReference>
<evidence type="ECO:0000256" key="8">
    <source>
        <dbReference type="HAMAP-Rule" id="MF_01961"/>
    </source>
</evidence>
<feature type="site" description="Transition state stabilizer" evidence="8">
    <location>
        <position position="98"/>
    </location>
</feature>
<comment type="catalytic activity">
    <reaction evidence="8 9">
        <text>H2O2 + AH2 = A + 2 H2O</text>
        <dbReference type="Rhea" id="RHEA:30275"/>
        <dbReference type="ChEBI" id="CHEBI:13193"/>
        <dbReference type="ChEBI" id="CHEBI:15377"/>
        <dbReference type="ChEBI" id="CHEBI:16240"/>
        <dbReference type="ChEBI" id="CHEBI:17499"/>
        <dbReference type="EC" id="1.11.1.21"/>
    </reaction>
</comment>
<evidence type="ECO:0000259" key="10">
    <source>
        <dbReference type="PROSITE" id="PS50873"/>
    </source>
</evidence>
<comment type="PTM">
    <text evidence="8">Formation of the three residue Trp-Tyr-Met cross-link is important for the catalase, but not the peroxidase activity of the enzyme.</text>
</comment>
<comment type="caution">
    <text evidence="11">The sequence shown here is derived from an EMBL/GenBank/DDBJ whole genome shotgun (WGS) entry which is preliminary data.</text>
</comment>
<dbReference type="Gene3D" id="1.10.420.10">
    <property type="entry name" value="Peroxidase, domain 2"/>
    <property type="match status" value="2"/>
</dbReference>
<dbReference type="Gene3D" id="1.10.520.10">
    <property type="match status" value="2"/>
</dbReference>
<dbReference type="PROSITE" id="PS00436">
    <property type="entry name" value="PEROXIDASE_2"/>
    <property type="match status" value="1"/>
</dbReference>
<evidence type="ECO:0000256" key="5">
    <source>
        <dbReference type="ARBA" id="ARBA00023004"/>
    </source>
</evidence>
<comment type="caution">
    <text evidence="8">Lacks conserved residue(s) required for the propagation of feature annotation.</text>
</comment>
<dbReference type="InterPro" id="IPR019793">
    <property type="entry name" value="Peroxidases_heam-ligand_BS"/>
</dbReference>
<dbReference type="NCBIfam" id="NF011635">
    <property type="entry name" value="PRK15061.1"/>
    <property type="match status" value="1"/>
</dbReference>
<evidence type="ECO:0000256" key="7">
    <source>
        <dbReference type="ARBA" id="ARBA00049145"/>
    </source>
</evidence>
<comment type="catalytic activity">
    <reaction evidence="7 8 9">
        <text>2 H2O2 = O2 + 2 H2O</text>
        <dbReference type="Rhea" id="RHEA:20309"/>
        <dbReference type="ChEBI" id="CHEBI:15377"/>
        <dbReference type="ChEBI" id="CHEBI:15379"/>
        <dbReference type="ChEBI" id="CHEBI:16240"/>
        <dbReference type="EC" id="1.11.1.21"/>
    </reaction>
</comment>
<keyword evidence="5 8" id="KW-0408">Iron</keyword>
<comment type="similarity">
    <text evidence="8 9">Belongs to the peroxidase family. Peroxidase/catalase subfamily.</text>
</comment>
<keyword evidence="12" id="KW-1185">Reference proteome</keyword>
<dbReference type="Proteomes" id="UP000632339">
    <property type="component" value="Unassembled WGS sequence"/>
</dbReference>
<keyword evidence="1 8" id="KW-0575">Peroxidase</keyword>